<name>A0A4R6SIV8_LABRH</name>
<dbReference type="EMBL" id="SNXZ01000002">
    <property type="protein sequence ID" value="TDQ01540.1"/>
    <property type="molecule type" value="Genomic_DNA"/>
</dbReference>
<feature type="domain" description="DUF305" evidence="1">
    <location>
        <begin position="14"/>
        <end position="154"/>
    </location>
</feature>
<keyword evidence="3" id="KW-1185">Reference proteome</keyword>
<reference evidence="2 3" key="1">
    <citation type="submission" date="2019-03" db="EMBL/GenBank/DDBJ databases">
        <title>Genomic Encyclopedia of Type Strains, Phase IV (KMG-IV): sequencing the most valuable type-strain genomes for metagenomic binning, comparative biology and taxonomic classification.</title>
        <authorList>
            <person name="Goeker M."/>
        </authorList>
    </citation>
    <scope>NUCLEOTIDE SEQUENCE [LARGE SCALE GENOMIC DNA]</scope>
    <source>
        <strain evidence="2 3">DSM 45361</strain>
    </source>
</reference>
<evidence type="ECO:0000259" key="1">
    <source>
        <dbReference type="Pfam" id="PF03713"/>
    </source>
</evidence>
<dbReference type="InterPro" id="IPR012347">
    <property type="entry name" value="Ferritin-like"/>
</dbReference>
<evidence type="ECO:0000313" key="2">
    <source>
        <dbReference type="EMBL" id="TDQ01540.1"/>
    </source>
</evidence>
<dbReference type="InterPro" id="IPR005183">
    <property type="entry name" value="DUF305_CopM-like"/>
</dbReference>
<proteinExistence type="predicted"/>
<sequence length="155" mass="16766">MGSTAPDPAFNATDTAWLQLMIPMTEHMADALALAADHSDDPGLRGLAAAVLIEHRAELDRLRALRVAAGLPDTDVHAGHRMPGMVTAADLIVLRADHGAEFDRHLRPLLDEHLAQSGVLATGELANGQQQGVKSLARAIERNRSQERERLRALH</sequence>
<evidence type="ECO:0000313" key="3">
    <source>
        <dbReference type="Proteomes" id="UP000295444"/>
    </source>
</evidence>
<gene>
    <name evidence="2" type="ORF">EV186_1021409</name>
</gene>
<organism evidence="2 3">
    <name type="scientific">Labedaea rhizosphaerae</name>
    <dbReference type="NCBI Taxonomy" id="598644"/>
    <lineage>
        <taxon>Bacteria</taxon>
        <taxon>Bacillati</taxon>
        <taxon>Actinomycetota</taxon>
        <taxon>Actinomycetes</taxon>
        <taxon>Pseudonocardiales</taxon>
        <taxon>Pseudonocardiaceae</taxon>
        <taxon>Labedaea</taxon>
    </lineage>
</organism>
<accession>A0A4R6SIV8</accession>
<dbReference type="Proteomes" id="UP000295444">
    <property type="component" value="Unassembled WGS sequence"/>
</dbReference>
<dbReference type="AlphaFoldDB" id="A0A4R6SIV8"/>
<protein>
    <submittedName>
        <fullName evidence="2">Uncharacterized protein (DUF305 family)</fullName>
    </submittedName>
</protein>
<comment type="caution">
    <text evidence="2">The sequence shown here is derived from an EMBL/GenBank/DDBJ whole genome shotgun (WGS) entry which is preliminary data.</text>
</comment>
<dbReference type="Gene3D" id="1.20.1260.10">
    <property type="match status" value="1"/>
</dbReference>
<dbReference type="Pfam" id="PF03713">
    <property type="entry name" value="DUF305"/>
    <property type="match status" value="1"/>
</dbReference>